<accession>G4A787</accession>
<dbReference type="EMBL" id="AEJM01000016">
    <property type="protein sequence ID" value="EGY34291.1"/>
    <property type="molecule type" value="Genomic_DNA"/>
</dbReference>
<sequence length="48" mass="5904">MNIKQSLDAIECYRFFRVKKNTKLSFFDIDHKTERVFFFLLIFYTCSV</sequence>
<reference evidence="1 2" key="1">
    <citation type="submission" date="2010-10" db="EMBL/GenBank/DDBJ databases">
        <authorList>
            <person name="Chen C."/>
            <person name="Kittichotirat W."/>
            <person name="Asikainen S."/>
            <person name="Bumgarner R."/>
        </authorList>
    </citation>
    <scope>NUCLEOTIDE SEQUENCE [LARGE SCALE GENOMIC DNA]</scope>
    <source>
        <strain evidence="1 2">SC1083</strain>
    </source>
</reference>
<dbReference type="AlphaFoldDB" id="G4A787"/>
<name>G4A787_AGGAC</name>
<organism evidence="1 2">
    <name type="scientific">Aggregatibacter actinomycetemcomitans serotype e str. SC1083</name>
    <dbReference type="NCBI Taxonomy" id="907488"/>
    <lineage>
        <taxon>Bacteria</taxon>
        <taxon>Pseudomonadati</taxon>
        <taxon>Pseudomonadota</taxon>
        <taxon>Gammaproteobacteria</taxon>
        <taxon>Pasteurellales</taxon>
        <taxon>Pasteurellaceae</taxon>
        <taxon>Aggregatibacter</taxon>
    </lineage>
</organism>
<evidence type="ECO:0000313" key="2">
    <source>
        <dbReference type="Proteomes" id="UP000005508"/>
    </source>
</evidence>
<evidence type="ECO:0000313" key="1">
    <source>
        <dbReference type="EMBL" id="EGY34291.1"/>
    </source>
</evidence>
<comment type="caution">
    <text evidence="1">The sequence shown here is derived from an EMBL/GenBank/DDBJ whole genome shotgun (WGS) entry which is preliminary data.</text>
</comment>
<dbReference type="Proteomes" id="UP000005508">
    <property type="component" value="Unassembled WGS sequence"/>
</dbReference>
<gene>
    <name evidence="1" type="ORF">SC1083_0678</name>
</gene>
<proteinExistence type="predicted"/>
<protein>
    <submittedName>
        <fullName evidence="1">Uncharacterized protein</fullName>
    </submittedName>
</protein>